<feature type="domain" description="Malectin-like" evidence="2">
    <location>
        <begin position="1"/>
        <end position="85"/>
    </location>
</feature>
<keyword evidence="3" id="KW-0808">Transferase</keyword>
<comment type="subcellular location">
    <subcellularLocation>
        <location evidence="1">Membrane</location>
        <topology evidence="1">Single-pass membrane protein</topology>
    </subcellularLocation>
</comment>
<reference evidence="3" key="1">
    <citation type="journal article" date="2023" name="Nat. Commun.">
        <title>Diploid and tetraploid genomes of Acorus and the evolution of monocots.</title>
        <authorList>
            <person name="Ma L."/>
            <person name="Liu K.W."/>
            <person name="Li Z."/>
            <person name="Hsiao Y.Y."/>
            <person name="Qi Y."/>
            <person name="Fu T."/>
            <person name="Tang G.D."/>
            <person name="Zhang D."/>
            <person name="Sun W.H."/>
            <person name="Liu D.K."/>
            <person name="Li Y."/>
            <person name="Chen G.Z."/>
            <person name="Liu X.D."/>
            <person name="Liao X.Y."/>
            <person name="Jiang Y.T."/>
            <person name="Yu X."/>
            <person name="Hao Y."/>
            <person name="Huang J."/>
            <person name="Zhao X.W."/>
            <person name="Ke S."/>
            <person name="Chen Y.Y."/>
            <person name="Wu W.L."/>
            <person name="Hsu J.L."/>
            <person name="Lin Y.F."/>
            <person name="Huang M.D."/>
            <person name="Li C.Y."/>
            <person name="Huang L."/>
            <person name="Wang Z.W."/>
            <person name="Zhao X."/>
            <person name="Zhong W.Y."/>
            <person name="Peng D.H."/>
            <person name="Ahmad S."/>
            <person name="Lan S."/>
            <person name="Zhang J.S."/>
            <person name="Tsai W.C."/>
            <person name="Van de Peer Y."/>
            <person name="Liu Z.J."/>
        </authorList>
    </citation>
    <scope>NUCLEOTIDE SEQUENCE</scope>
    <source>
        <strain evidence="3">SCP</strain>
    </source>
</reference>
<keyword evidence="3" id="KW-0418">Kinase</keyword>
<dbReference type="AlphaFoldDB" id="A0AAV9A0E6"/>
<dbReference type="GO" id="GO:0016020">
    <property type="term" value="C:membrane"/>
    <property type="evidence" value="ECO:0007669"/>
    <property type="project" value="UniProtKB-SubCell"/>
</dbReference>
<evidence type="ECO:0000259" key="2">
    <source>
        <dbReference type="Pfam" id="PF12819"/>
    </source>
</evidence>
<dbReference type="GO" id="GO:0016301">
    <property type="term" value="F:kinase activity"/>
    <property type="evidence" value="ECO:0007669"/>
    <property type="project" value="UniProtKB-KW"/>
</dbReference>
<dbReference type="Proteomes" id="UP001179952">
    <property type="component" value="Unassembled WGS sequence"/>
</dbReference>
<dbReference type="EMBL" id="JAUJYN010000049">
    <property type="protein sequence ID" value="KAK1257320.1"/>
    <property type="molecule type" value="Genomic_DNA"/>
</dbReference>
<dbReference type="InterPro" id="IPR024788">
    <property type="entry name" value="Malectin-like_Carb-bd_dom"/>
</dbReference>
<keyword evidence="4" id="KW-1185">Reference proteome</keyword>
<evidence type="ECO:0000313" key="4">
    <source>
        <dbReference type="Proteomes" id="UP001179952"/>
    </source>
</evidence>
<dbReference type="PANTHER" id="PTHR45631:SF68">
    <property type="entry name" value="REPEAT FAMILY PROTEIN, PUTATIVE, EXPRESSED-RELATED"/>
    <property type="match status" value="1"/>
</dbReference>
<proteinExistence type="predicted"/>
<dbReference type="Pfam" id="PF12819">
    <property type="entry name" value="Malectin_like"/>
    <property type="match status" value="1"/>
</dbReference>
<organism evidence="3 4">
    <name type="scientific">Acorus gramineus</name>
    <name type="common">Dwarf sweet flag</name>
    <dbReference type="NCBI Taxonomy" id="55184"/>
    <lineage>
        <taxon>Eukaryota</taxon>
        <taxon>Viridiplantae</taxon>
        <taxon>Streptophyta</taxon>
        <taxon>Embryophyta</taxon>
        <taxon>Tracheophyta</taxon>
        <taxon>Spermatophyta</taxon>
        <taxon>Magnoliopsida</taxon>
        <taxon>Liliopsida</taxon>
        <taxon>Acoraceae</taxon>
        <taxon>Acorus</taxon>
    </lineage>
</organism>
<sequence length="117" mass="12976">MYGNYDGMNVNPEFDLYLGKNHWTIVNVLNASRTSAYEIIHVSQTSNVSVCLVNTGHGVPFISGLELRPLGGNIYTALDKNYIKLHVTRLLDCPSWPCGWACGPVRTGLRARPQKQA</sequence>
<evidence type="ECO:0000313" key="3">
    <source>
        <dbReference type="EMBL" id="KAK1257320.1"/>
    </source>
</evidence>
<dbReference type="PANTHER" id="PTHR45631">
    <property type="entry name" value="OS07G0107800 PROTEIN-RELATED"/>
    <property type="match status" value="1"/>
</dbReference>
<comment type="caution">
    <text evidence="3">The sequence shown here is derived from an EMBL/GenBank/DDBJ whole genome shotgun (WGS) entry which is preliminary data.</text>
</comment>
<keyword evidence="3" id="KW-0675">Receptor</keyword>
<gene>
    <name evidence="3" type="ORF">QJS04_geneDACA023630</name>
</gene>
<reference evidence="3" key="2">
    <citation type="submission" date="2023-06" db="EMBL/GenBank/DDBJ databases">
        <authorList>
            <person name="Ma L."/>
            <person name="Liu K.-W."/>
            <person name="Li Z."/>
            <person name="Hsiao Y.-Y."/>
            <person name="Qi Y."/>
            <person name="Fu T."/>
            <person name="Tang G."/>
            <person name="Zhang D."/>
            <person name="Sun W.-H."/>
            <person name="Liu D.-K."/>
            <person name="Li Y."/>
            <person name="Chen G.-Z."/>
            <person name="Liu X.-D."/>
            <person name="Liao X.-Y."/>
            <person name="Jiang Y.-T."/>
            <person name="Yu X."/>
            <person name="Hao Y."/>
            <person name="Huang J."/>
            <person name="Zhao X.-W."/>
            <person name="Ke S."/>
            <person name="Chen Y.-Y."/>
            <person name="Wu W.-L."/>
            <person name="Hsu J.-L."/>
            <person name="Lin Y.-F."/>
            <person name="Huang M.-D."/>
            <person name="Li C.-Y."/>
            <person name="Huang L."/>
            <person name="Wang Z.-W."/>
            <person name="Zhao X."/>
            <person name="Zhong W.-Y."/>
            <person name="Peng D.-H."/>
            <person name="Ahmad S."/>
            <person name="Lan S."/>
            <person name="Zhang J.-S."/>
            <person name="Tsai W.-C."/>
            <person name="Van De Peer Y."/>
            <person name="Liu Z.-J."/>
        </authorList>
    </citation>
    <scope>NUCLEOTIDE SEQUENCE</scope>
    <source>
        <strain evidence="3">SCP</strain>
        <tissue evidence="3">Leaves</tissue>
    </source>
</reference>
<accession>A0AAV9A0E6</accession>
<evidence type="ECO:0000256" key="1">
    <source>
        <dbReference type="ARBA" id="ARBA00004167"/>
    </source>
</evidence>
<name>A0AAV9A0E6_ACOGR</name>
<protein>
    <submittedName>
        <fullName evidence="3">LRR receptor-like protein kinase</fullName>
    </submittedName>
</protein>